<feature type="transmembrane region" description="Helical" evidence="1">
    <location>
        <begin position="346"/>
        <end position="365"/>
    </location>
</feature>
<sequence>MASICDYVPPEWFDMTGRERQGVGTTFPYFPDLYNGASDYYGPGTLLAWFLLLASFTLTSLFWPITVQGRSKVRQPRITADLMALLFYVIFAATDLLIQTVGILGLQGRAKALLCLRYPHFKIWQSGLPQLDRDDSDGDTSPLPSLGDMSPELVEYGQRIVALTGPLAVCCLFVAVAFVWYHIWDQQCRTTTSTRQSPGGTTVVKWEPNMWLMRLVVGVIGYVLIVLSVHYINLGADGFGESCILAILEFVWPFYFTLNCLFPLLLLVSCSTLAWGAYSCAIAAMALLSPNTSSNTIVQPARAWGFALFVGPGMTIVAVSGIYTGVTMTNATLLTDLGKPLAERGQLGSLLAGIATTTFSVYEAFIRRCLG</sequence>
<protein>
    <submittedName>
        <fullName evidence="2">Uncharacterized protein</fullName>
    </submittedName>
</protein>
<dbReference type="EMBL" id="JAGTJQ010000006">
    <property type="protein sequence ID" value="KAH7028966.1"/>
    <property type="molecule type" value="Genomic_DNA"/>
</dbReference>
<keyword evidence="1" id="KW-1133">Transmembrane helix</keyword>
<feature type="transmembrane region" description="Helical" evidence="1">
    <location>
        <begin position="211"/>
        <end position="232"/>
    </location>
</feature>
<reference evidence="2" key="1">
    <citation type="journal article" date="2021" name="Nat. Commun.">
        <title>Genetic determinants of endophytism in the Arabidopsis root mycobiome.</title>
        <authorList>
            <person name="Mesny F."/>
            <person name="Miyauchi S."/>
            <person name="Thiergart T."/>
            <person name="Pickel B."/>
            <person name="Atanasova L."/>
            <person name="Karlsson M."/>
            <person name="Huettel B."/>
            <person name="Barry K.W."/>
            <person name="Haridas S."/>
            <person name="Chen C."/>
            <person name="Bauer D."/>
            <person name="Andreopoulos W."/>
            <person name="Pangilinan J."/>
            <person name="LaButti K."/>
            <person name="Riley R."/>
            <person name="Lipzen A."/>
            <person name="Clum A."/>
            <person name="Drula E."/>
            <person name="Henrissat B."/>
            <person name="Kohler A."/>
            <person name="Grigoriev I.V."/>
            <person name="Martin F.M."/>
            <person name="Hacquard S."/>
        </authorList>
    </citation>
    <scope>NUCLEOTIDE SEQUENCE</scope>
    <source>
        <strain evidence="2">MPI-CAGE-CH-0230</strain>
    </source>
</reference>
<proteinExistence type="predicted"/>
<name>A0A9P8Y3E8_9PEZI</name>
<feature type="transmembrane region" description="Helical" evidence="1">
    <location>
        <begin position="160"/>
        <end position="183"/>
    </location>
</feature>
<dbReference type="RefSeq" id="XP_046011254.1">
    <property type="nucleotide sequence ID" value="XM_046154160.1"/>
</dbReference>
<evidence type="ECO:0000256" key="1">
    <source>
        <dbReference type="SAM" id="Phobius"/>
    </source>
</evidence>
<feature type="transmembrane region" description="Helical" evidence="1">
    <location>
        <begin position="303"/>
        <end position="326"/>
    </location>
</feature>
<evidence type="ECO:0000313" key="2">
    <source>
        <dbReference type="EMBL" id="KAH7028966.1"/>
    </source>
</evidence>
<feature type="transmembrane region" description="Helical" evidence="1">
    <location>
        <begin position="85"/>
        <end position="106"/>
    </location>
</feature>
<keyword evidence="1" id="KW-0812">Transmembrane</keyword>
<feature type="transmembrane region" description="Helical" evidence="1">
    <location>
        <begin position="244"/>
        <end position="266"/>
    </location>
</feature>
<feature type="transmembrane region" description="Helical" evidence="1">
    <location>
        <begin position="272"/>
        <end position="291"/>
    </location>
</feature>
<comment type="caution">
    <text evidence="2">The sequence shown here is derived from an EMBL/GenBank/DDBJ whole genome shotgun (WGS) entry which is preliminary data.</text>
</comment>
<accession>A0A9P8Y3E8</accession>
<dbReference type="GeneID" id="70183706"/>
<feature type="transmembrane region" description="Helical" evidence="1">
    <location>
        <begin position="46"/>
        <end position="65"/>
    </location>
</feature>
<keyword evidence="1" id="KW-0472">Membrane</keyword>
<keyword evidence="3" id="KW-1185">Reference proteome</keyword>
<dbReference type="Proteomes" id="UP000756346">
    <property type="component" value="Unassembled WGS sequence"/>
</dbReference>
<dbReference type="OrthoDB" id="3552356at2759"/>
<dbReference type="AlphaFoldDB" id="A0A9P8Y3E8"/>
<organism evidence="2 3">
    <name type="scientific">Microdochium trichocladiopsis</name>
    <dbReference type="NCBI Taxonomy" id="1682393"/>
    <lineage>
        <taxon>Eukaryota</taxon>
        <taxon>Fungi</taxon>
        <taxon>Dikarya</taxon>
        <taxon>Ascomycota</taxon>
        <taxon>Pezizomycotina</taxon>
        <taxon>Sordariomycetes</taxon>
        <taxon>Xylariomycetidae</taxon>
        <taxon>Xylariales</taxon>
        <taxon>Microdochiaceae</taxon>
        <taxon>Microdochium</taxon>
    </lineage>
</organism>
<gene>
    <name evidence="2" type="ORF">B0I36DRAFT_324791</name>
</gene>
<evidence type="ECO:0000313" key="3">
    <source>
        <dbReference type="Proteomes" id="UP000756346"/>
    </source>
</evidence>